<name>A0A6I2UE73_9FIRM</name>
<dbReference type="EMBL" id="VUNR01000038">
    <property type="protein sequence ID" value="MSU09878.1"/>
    <property type="molecule type" value="Genomic_DNA"/>
</dbReference>
<dbReference type="InterPro" id="IPR012674">
    <property type="entry name" value="Calycin"/>
</dbReference>
<evidence type="ECO:0000313" key="2">
    <source>
        <dbReference type="Proteomes" id="UP000433181"/>
    </source>
</evidence>
<evidence type="ECO:0000313" key="1">
    <source>
        <dbReference type="EMBL" id="MSU09878.1"/>
    </source>
</evidence>
<dbReference type="AlphaFoldDB" id="A0A6I2UE73"/>
<protein>
    <submittedName>
        <fullName evidence="1">DUF1934 domain-containing protein</fullName>
    </submittedName>
</protein>
<dbReference type="InterPro" id="IPR015231">
    <property type="entry name" value="DUF1934"/>
</dbReference>
<dbReference type="Pfam" id="PF09148">
    <property type="entry name" value="DUF1934"/>
    <property type="match status" value="1"/>
</dbReference>
<organism evidence="1 2">
    <name type="scientific">Anaerovibrio slackiae</name>
    <dbReference type="NCBI Taxonomy" id="2652309"/>
    <lineage>
        <taxon>Bacteria</taxon>
        <taxon>Bacillati</taxon>
        <taxon>Bacillota</taxon>
        <taxon>Negativicutes</taxon>
        <taxon>Selenomonadales</taxon>
        <taxon>Selenomonadaceae</taxon>
        <taxon>Anaerovibrio</taxon>
    </lineage>
</organism>
<proteinExistence type="predicted"/>
<dbReference type="Proteomes" id="UP000433181">
    <property type="component" value="Unassembled WGS sequence"/>
</dbReference>
<dbReference type="Gene3D" id="2.40.128.20">
    <property type="match status" value="1"/>
</dbReference>
<gene>
    <name evidence="1" type="ORF">FYJ84_12935</name>
</gene>
<accession>A0A6I2UE73</accession>
<sequence length="146" mass="16673">MSEVNAGLDKVKISIRARQEAPDGHVENLHHRMKGRYFFKGGKHYLRYEDKYLDGESRVPTTIKVSDEELVILRHGAAKTEQRFVPRQETRSDYHTPYGVMELVMRTERLQSCFAESSGCAKVAYHLTANGSPVGNYEIEIKVEAD</sequence>
<comment type="caution">
    <text evidence="1">The sequence shown here is derived from an EMBL/GenBank/DDBJ whole genome shotgun (WGS) entry which is preliminary data.</text>
</comment>
<keyword evidence="2" id="KW-1185">Reference proteome</keyword>
<reference evidence="1 2" key="1">
    <citation type="submission" date="2019-08" db="EMBL/GenBank/DDBJ databases">
        <title>In-depth cultivation of the pig gut microbiome towards novel bacterial diversity and tailored functional studies.</title>
        <authorList>
            <person name="Wylensek D."/>
            <person name="Hitch T.C.A."/>
            <person name="Clavel T."/>
        </authorList>
    </citation>
    <scope>NUCLEOTIDE SEQUENCE [LARGE SCALE GENOMIC DNA]</scope>
    <source>
        <strain evidence="1 2">WCA-693-APC-5D-A</strain>
    </source>
</reference>
<dbReference type="SUPFAM" id="SSF50814">
    <property type="entry name" value="Lipocalins"/>
    <property type="match status" value="1"/>
</dbReference>